<name>A0A0E9VAJ9_ANGAN</name>
<dbReference type="AlphaFoldDB" id="A0A0E9VAJ9"/>
<reference evidence="1" key="2">
    <citation type="journal article" date="2015" name="Fish Shellfish Immunol.">
        <title>Early steps in the European eel (Anguilla anguilla)-Vibrio vulnificus interaction in the gills: Role of the RtxA13 toxin.</title>
        <authorList>
            <person name="Callol A."/>
            <person name="Pajuelo D."/>
            <person name="Ebbesson L."/>
            <person name="Teles M."/>
            <person name="MacKenzie S."/>
            <person name="Amaro C."/>
        </authorList>
    </citation>
    <scope>NUCLEOTIDE SEQUENCE</scope>
</reference>
<sequence length="36" mass="4113">MKKASKYHIWVGQLPTSDNFAPNKQVNKSTSYVQLC</sequence>
<protein>
    <submittedName>
        <fullName evidence="1">Uncharacterized protein</fullName>
    </submittedName>
</protein>
<proteinExistence type="predicted"/>
<dbReference type="EMBL" id="GBXM01034092">
    <property type="protein sequence ID" value="JAH74485.1"/>
    <property type="molecule type" value="Transcribed_RNA"/>
</dbReference>
<reference evidence="1" key="1">
    <citation type="submission" date="2014-11" db="EMBL/GenBank/DDBJ databases">
        <authorList>
            <person name="Amaro Gonzalez C."/>
        </authorList>
    </citation>
    <scope>NUCLEOTIDE SEQUENCE</scope>
</reference>
<evidence type="ECO:0000313" key="1">
    <source>
        <dbReference type="EMBL" id="JAH74485.1"/>
    </source>
</evidence>
<accession>A0A0E9VAJ9</accession>
<organism evidence="1">
    <name type="scientific">Anguilla anguilla</name>
    <name type="common">European freshwater eel</name>
    <name type="synonym">Muraena anguilla</name>
    <dbReference type="NCBI Taxonomy" id="7936"/>
    <lineage>
        <taxon>Eukaryota</taxon>
        <taxon>Metazoa</taxon>
        <taxon>Chordata</taxon>
        <taxon>Craniata</taxon>
        <taxon>Vertebrata</taxon>
        <taxon>Euteleostomi</taxon>
        <taxon>Actinopterygii</taxon>
        <taxon>Neopterygii</taxon>
        <taxon>Teleostei</taxon>
        <taxon>Anguilliformes</taxon>
        <taxon>Anguillidae</taxon>
        <taxon>Anguilla</taxon>
    </lineage>
</organism>